<comment type="similarity">
    <text evidence="2">Belongs to the TMEM86 family.</text>
</comment>
<feature type="transmembrane region" description="Helical" evidence="6">
    <location>
        <begin position="126"/>
        <end position="144"/>
    </location>
</feature>
<evidence type="ECO:0000256" key="5">
    <source>
        <dbReference type="ARBA" id="ARBA00023136"/>
    </source>
</evidence>
<dbReference type="Pfam" id="PF07947">
    <property type="entry name" value="YhhN"/>
    <property type="match status" value="1"/>
</dbReference>
<dbReference type="InterPro" id="IPR012506">
    <property type="entry name" value="TMEM86B-like"/>
</dbReference>
<feature type="transmembrane region" description="Helical" evidence="6">
    <location>
        <begin position="65"/>
        <end position="84"/>
    </location>
</feature>
<dbReference type="Proteomes" id="UP001515660">
    <property type="component" value="Unassembled WGS sequence"/>
</dbReference>
<feature type="transmembrane region" description="Helical" evidence="6">
    <location>
        <begin position="179"/>
        <end position="200"/>
    </location>
</feature>
<evidence type="ECO:0000313" key="7">
    <source>
        <dbReference type="EMBL" id="NHB76691.1"/>
    </source>
</evidence>
<name>A0ABX0G655_9RHOB</name>
<comment type="caution">
    <text evidence="7">The sequence shown here is derived from an EMBL/GenBank/DDBJ whole genome shotgun (WGS) entry which is preliminary data.</text>
</comment>
<keyword evidence="5 6" id="KW-0472">Membrane</keyword>
<keyword evidence="4 6" id="KW-1133">Transmembrane helix</keyword>
<feature type="transmembrane region" description="Helical" evidence="6">
    <location>
        <begin position="212"/>
        <end position="233"/>
    </location>
</feature>
<sequence length="236" mass="24286">MPDKLGEMLAVATAIPALAAAVVFWLRFATREVKGPVGAAVKTASTGLLAVLGLALAVALSPGGWFWLFALGLALGALGDLMLALGGLRRFLAGVAAFGLGHLAYAGGFLWQGAALGFDGLSLPEGLALGGLLALLASTEVWLAPRTGELRAPVRGYVGLIGLMGAATLMLPAHPGQGILRIGAALFLLSDLLLALQLFVVRDAGWRRRLALTLWPAYWAGQALILWGAVQFAGVG</sequence>
<evidence type="ECO:0000256" key="6">
    <source>
        <dbReference type="SAM" id="Phobius"/>
    </source>
</evidence>
<keyword evidence="8" id="KW-1185">Reference proteome</keyword>
<comment type="subcellular location">
    <subcellularLocation>
        <location evidence="1">Membrane</location>
        <topology evidence="1">Multi-pass membrane protein</topology>
    </subcellularLocation>
</comment>
<feature type="transmembrane region" description="Helical" evidence="6">
    <location>
        <begin position="40"/>
        <end position="59"/>
    </location>
</feature>
<evidence type="ECO:0000313" key="8">
    <source>
        <dbReference type="Proteomes" id="UP001515660"/>
    </source>
</evidence>
<evidence type="ECO:0000256" key="4">
    <source>
        <dbReference type="ARBA" id="ARBA00022989"/>
    </source>
</evidence>
<evidence type="ECO:0000256" key="1">
    <source>
        <dbReference type="ARBA" id="ARBA00004141"/>
    </source>
</evidence>
<feature type="transmembrane region" description="Helical" evidence="6">
    <location>
        <begin position="6"/>
        <end position="28"/>
    </location>
</feature>
<feature type="transmembrane region" description="Helical" evidence="6">
    <location>
        <begin position="91"/>
        <end position="114"/>
    </location>
</feature>
<feature type="transmembrane region" description="Helical" evidence="6">
    <location>
        <begin position="156"/>
        <end position="173"/>
    </location>
</feature>
<accession>A0ABX0G655</accession>
<dbReference type="RefSeq" id="WP_166402737.1">
    <property type="nucleotide sequence ID" value="NZ_JAANHS010000005.1"/>
</dbReference>
<evidence type="ECO:0000256" key="3">
    <source>
        <dbReference type="ARBA" id="ARBA00022692"/>
    </source>
</evidence>
<dbReference type="PANTHER" id="PTHR31885:SF6">
    <property type="entry name" value="GH04784P"/>
    <property type="match status" value="1"/>
</dbReference>
<gene>
    <name evidence="7" type="ORF">G8O29_08035</name>
</gene>
<organism evidence="7 8">
    <name type="scientific">Rhodobacter calidifons</name>
    <dbReference type="NCBI Taxonomy" id="2715277"/>
    <lineage>
        <taxon>Bacteria</taxon>
        <taxon>Pseudomonadati</taxon>
        <taxon>Pseudomonadota</taxon>
        <taxon>Alphaproteobacteria</taxon>
        <taxon>Rhodobacterales</taxon>
        <taxon>Rhodobacter group</taxon>
        <taxon>Rhodobacter</taxon>
    </lineage>
</organism>
<proteinExistence type="inferred from homology"/>
<reference evidence="7 8" key="1">
    <citation type="journal article" date="2022" name="Microorganisms">
        <title>Genome Sequence and Characterization of a Xanthorhodopsin-Containing, Aerobic Anoxygenic Phototrophic Rhodobacter Species, Isolated from Mesophilic Conditions at Yellowstone National Park.</title>
        <authorList>
            <person name="Kyndt J.A."/>
            <person name="Robertson S."/>
            <person name="Shoffstall I.B."/>
            <person name="Ramaley R.F."/>
            <person name="Meyer T.E."/>
        </authorList>
    </citation>
    <scope>NUCLEOTIDE SEQUENCE [LARGE SCALE GENOMIC DNA]</scope>
    <source>
        <strain evidence="7 8">M37P</strain>
    </source>
</reference>
<keyword evidence="3 6" id="KW-0812">Transmembrane</keyword>
<dbReference type="EMBL" id="JAANHS010000005">
    <property type="protein sequence ID" value="NHB76691.1"/>
    <property type="molecule type" value="Genomic_DNA"/>
</dbReference>
<dbReference type="PANTHER" id="PTHR31885">
    <property type="entry name" value="GH04784P"/>
    <property type="match status" value="1"/>
</dbReference>
<evidence type="ECO:0000256" key="2">
    <source>
        <dbReference type="ARBA" id="ARBA00007375"/>
    </source>
</evidence>
<protein>
    <submittedName>
        <fullName evidence="7">Lysoplasmalogenase</fullName>
    </submittedName>
</protein>